<dbReference type="RefSeq" id="XP_003240879.1">
    <property type="nucleotide sequence ID" value="XM_003240831.3"/>
</dbReference>
<evidence type="ECO:0000313" key="3">
    <source>
        <dbReference type="Proteomes" id="UP000007819"/>
    </source>
</evidence>
<accession>A0A8R1W6Q2</accession>
<dbReference type="Proteomes" id="UP000007819">
    <property type="component" value="Chromosome X"/>
</dbReference>
<sequence>MNNTSSQPNCLANNNNIDLKPIFLSNSVYEFYNDKKNVDDQLTIWGLDNINTNDTSTALFDTNFNDYCENLNFEEPILNDKQCDCNCTTTWQQLKQTFELTDEEILKGSKTLKLMFPEDIFYSLPVDPTNDYQDDNLDDFLLDEEYMYTQLGDFNEIGPYQDANIAIKEKEPIIVNEPKEQPTIKKPIRPESRQNNVIDKEMTKSNDTKVVNKNIGSKSPDQKNIKNINQKQNSKNKSKSSKKQNKRCTKSKLLVSLNNKKEENRMNKMKYVYTFGDDYRGGINYGHKNCVNFWMPIPHNKGWIDDKFLEAERKKTIDKKKLRIEEEQQNRIKAMETEKATMKRARQERAAVRYPSSNPKGKSKKGVKTPKIKKLEEAVPVFKLNKNRRGIYTVTLNNTNDGRLDKTEEPVVFKLADHTKDNGDGDSTSSFNVEFITPTAIHALRSKKPVKAKVVHPPITIVEEVLPPVKQINKKKV</sequence>
<dbReference type="GeneID" id="100573381"/>
<dbReference type="AlphaFoldDB" id="A0A8R1W6Q2"/>
<feature type="compositionally biased region" description="Polar residues" evidence="1">
    <location>
        <begin position="208"/>
        <end position="219"/>
    </location>
</feature>
<dbReference type="KEGG" id="api:100573381"/>
<evidence type="ECO:0000313" key="2">
    <source>
        <dbReference type="EnsemblMetazoa" id="XP_003240879.1"/>
    </source>
</evidence>
<feature type="compositionally biased region" description="Basic and acidic residues" evidence="1">
    <location>
        <begin position="338"/>
        <end position="351"/>
    </location>
</feature>
<feature type="compositionally biased region" description="Basic residues" evidence="1">
    <location>
        <begin position="361"/>
        <end position="370"/>
    </location>
</feature>
<proteinExistence type="predicted"/>
<feature type="region of interest" description="Disordered" evidence="1">
    <location>
        <begin position="204"/>
        <end position="248"/>
    </location>
</feature>
<evidence type="ECO:0000256" key="1">
    <source>
        <dbReference type="SAM" id="MobiDB-lite"/>
    </source>
</evidence>
<dbReference type="EnsemblMetazoa" id="XM_003240831.4">
    <property type="protein sequence ID" value="XP_003240879.1"/>
    <property type="gene ID" value="LOC100573381"/>
</dbReference>
<feature type="compositionally biased region" description="Basic residues" evidence="1">
    <location>
        <begin position="234"/>
        <end position="248"/>
    </location>
</feature>
<protein>
    <submittedName>
        <fullName evidence="2">Uncharacterized protein</fullName>
    </submittedName>
</protein>
<reference evidence="3" key="1">
    <citation type="submission" date="2010-06" db="EMBL/GenBank/DDBJ databases">
        <authorList>
            <person name="Jiang H."/>
            <person name="Abraham K."/>
            <person name="Ali S."/>
            <person name="Alsbrooks S.L."/>
            <person name="Anim B.N."/>
            <person name="Anosike U.S."/>
            <person name="Attaway T."/>
            <person name="Bandaranaike D.P."/>
            <person name="Battles P.K."/>
            <person name="Bell S.N."/>
            <person name="Bell A.V."/>
            <person name="Beltran B."/>
            <person name="Bickham C."/>
            <person name="Bustamante Y."/>
            <person name="Caleb T."/>
            <person name="Canada A."/>
            <person name="Cardenas V."/>
            <person name="Carter K."/>
            <person name="Chacko J."/>
            <person name="Chandrabose M.N."/>
            <person name="Chavez D."/>
            <person name="Chavez A."/>
            <person name="Chen L."/>
            <person name="Chu H.-S."/>
            <person name="Claassen K.J."/>
            <person name="Cockrell R."/>
            <person name="Collins M."/>
            <person name="Cooper J.A."/>
            <person name="Cree A."/>
            <person name="Curry S.M."/>
            <person name="Da Y."/>
            <person name="Dao M.D."/>
            <person name="Das B."/>
            <person name="Davila M.-L."/>
            <person name="Davy-Carroll L."/>
            <person name="Denson S."/>
            <person name="Dinh H."/>
            <person name="Ebong V.E."/>
            <person name="Edwards J.R."/>
            <person name="Egan A."/>
            <person name="El-Daye J."/>
            <person name="Escobedo L."/>
            <person name="Fernandez S."/>
            <person name="Fernando P.R."/>
            <person name="Flagg N."/>
            <person name="Forbes L.D."/>
            <person name="Fowler R.G."/>
            <person name="Fu Q."/>
            <person name="Gabisi R.A."/>
            <person name="Ganer J."/>
            <person name="Garbino Pronczuk A."/>
            <person name="Garcia R.M."/>
            <person name="Garner T."/>
            <person name="Garrett T.E."/>
            <person name="Gonzalez D.A."/>
            <person name="Hamid H."/>
            <person name="Hawkins E.S."/>
            <person name="Hirani K."/>
            <person name="Hogues M.E."/>
            <person name="Hollins B."/>
            <person name="Hsiao C.-H."/>
            <person name="Jabil R."/>
            <person name="James M.L."/>
            <person name="Jhangiani S.N."/>
            <person name="Johnson B."/>
            <person name="Johnson Q."/>
            <person name="Joshi V."/>
            <person name="Kalu J.B."/>
            <person name="Kam C."/>
            <person name="Kashfia A."/>
            <person name="Keebler J."/>
            <person name="Kisamo H."/>
            <person name="Kovar C.L."/>
            <person name="Lago L.A."/>
            <person name="Lai C.-Y."/>
            <person name="Laidlaw J."/>
            <person name="Lara F."/>
            <person name="Le T.-K."/>
            <person name="Lee S.L."/>
            <person name="Legall F.H."/>
            <person name="Lemon S.J."/>
            <person name="Lewis L.R."/>
            <person name="Li B."/>
            <person name="Liu Y."/>
            <person name="Liu Y.-S."/>
            <person name="Lopez J."/>
            <person name="Lozado R.J."/>
            <person name="Lu J."/>
            <person name="Madu R.C."/>
            <person name="Maheshwari M."/>
            <person name="Maheshwari R."/>
            <person name="Malloy K."/>
            <person name="Martinez E."/>
            <person name="Mathew T."/>
            <person name="Mercado I.C."/>
            <person name="Mercado C."/>
            <person name="Meyer B."/>
            <person name="Montgomery K."/>
            <person name="Morgan M.B."/>
            <person name="Munidasa M."/>
            <person name="Nazareth L.V."/>
            <person name="Nelson J."/>
            <person name="Ng B.M."/>
            <person name="Nguyen N.B."/>
            <person name="Nguyen P.Q."/>
            <person name="Nguyen T."/>
            <person name="Obregon M."/>
            <person name="Okwuonu G.O."/>
            <person name="Onwere C.G."/>
            <person name="Orozco G."/>
            <person name="Parra A."/>
            <person name="Patel S."/>
            <person name="Patil S."/>
            <person name="Perez A."/>
            <person name="Perez Y."/>
            <person name="Pham C."/>
            <person name="Primus E.L."/>
            <person name="Pu L.-L."/>
            <person name="Puazo M."/>
            <person name="Qin X."/>
            <person name="Quiroz J.B."/>
            <person name="Reese J."/>
            <person name="Richards S."/>
            <person name="Rives C.M."/>
            <person name="Robberts R."/>
            <person name="Ruiz S.J."/>
            <person name="Ruiz M.J."/>
            <person name="Santibanez J."/>
            <person name="Schneider B.W."/>
            <person name="Sisson I."/>
            <person name="Smith M."/>
            <person name="Sodergren E."/>
            <person name="Song X.-Z."/>
            <person name="Song B.B."/>
            <person name="Summersgill H."/>
            <person name="Thelus R."/>
            <person name="Thornton R.D."/>
            <person name="Trejos Z.Y."/>
            <person name="Usmani K."/>
            <person name="Vattathil S."/>
            <person name="Villasana D."/>
            <person name="Walker D.L."/>
            <person name="Wang S."/>
            <person name="Wang K."/>
            <person name="White C.S."/>
            <person name="Williams A.C."/>
            <person name="Williamson J."/>
            <person name="Wilson K."/>
            <person name="Woghiren I.O."/>
            <person name="Woodworth J.R."/>
            <person name="Worley K.C."/>
            <person name="Wright R.A."/>
            <person name="Wu W."/>
            <person name="Young L."/>
            <person name="Zhang L."/>
            <person name="Zhang J."/>
            <person name="Zhu Y."/>
            <person name="Muzny D.M."/>
            <person name="Weinstock G."/>
            <person name="Gibbs R.A."/>
        </authorList>
    </citation>
    <scope>NUCLEOTIDE SEQUENCE [LARGE SCALE GENOMIC DNA]</scope>
    <source>
        <strain evidence="3">LSR1</strain>
    </source>
</reference>
<name>A0A8R1W6Q2_ACYPI</name>
<feature type="region of interest" description="Disordered" evidence="1">
    <location>
        <begin position="338"/>
        <end position="370"/>
    </location>
</feature>
<reference evidence="2" key="2">
    <citation type="submission" date="2022-06" db="UniProtKB">
        <authorList>
            <consortium name="EnsemblMetazoa"/>
        </authorList>
    </citation>
    <scope>IDENTIFICATION</scope>
</reference>
<dbReference type="OrthoDB" id="6607192at2759"/>
<organism evidence="2 3">
    <name type="scientific">Acyrthosiphon pisum</name>
    <name type="common">Pea aphid</name>
    <dbReference type="NCBI Taxonomy" id="7029"/>
    <lineage>
        <taxon>Eukaryota</taxon>
        <taxon>Metazoa</taxon>
        <taxon>Ecdysozoa</taxon>
        <taxon>Arthropoda</taxon>
        <taxon>Hexapoda</taxon>
        <taxon>Insecta</taxon>
        <taxon>Pterygota</taxon>
        <taxon>Neoptera</taxon>
        <taxon>Paraneoptera</taxon>
        <taxon>Hemiptera</taxon>
        <taxon>Sternorrhyncha</taxon>
        <taxon>Aphidomorpha</taxon>
        <taxon>Aphidoidea</taxon>
        <taxon>Aphididae</taxon>
        <taxon>Macrosiphini</taxon>
        <taxon>Acyrthosiphon</taxon>
    </lineage>
</organism>
<keyword evidence="3" id="KW-1185">Reference proteome</keyword>
<feature type="region of interest" description="Disordered" evidence="1">
    <location>
        <begin position="177"/>
        <end position="196"/>
    </location>
</feature>